<dbReference type="PANTHER" id="PTHR33563:SF1">
    <property type="entry name" value="3-DEHYDROQUINATE SYNTHASE"/>
    <property type="match status" value="1"/>
</dbReference>
<proteinExistence type="predicted"/>
<evidence type="ECO:0000313" key="7">
    <source>
        <dbReference type="Proteomes" id="UP001370490"/>
    </source>
</evidence>
<accession>A0AAN8YUL2</accession>
<comment type="caution">
    <text evidence="6">The sequence shown here is derived from an EMBL/GenBank/DDBJ whole genome shotgun (WGS) entry which is preliminary data.</text>
</comment>
<keyword evidence="3" id="KW-0472">Membrane</keyword>
<dbReference type="AlphaFoldDB" id="A0AAN8YUL2"/>
<dbReference type="GO" id="GO:0009073">
    <property type="term" value="P:aromatic amino acid family biosynthetic process"/>
    <property type="evidence" value="ECO:0007669"/>
    <property type="project" value="UniProtKB-KW"/>
</dbReference>
<evidence type="ECO:0000256" key="2">
    <source>
        <dbReference type="ARBA" id="ARBA00023141"/>
    </source>
</evidence>
<dbReference type="InterPro" id="IPR002812">
    <property type="entry name" value="DHQS"/>
</dbReference>
<dbReference type="Proteomes" id="UP001370490">
    <property type="component" value="Unassembled WGS sequence"/>
</dbReference>
<dbReference type="Pfam" id="PF26558">
    <property type="entry name" value="DHQS_2nd"/>
    <property type="match status" value="1"/>
</dbReference>
<feature type="transmembrane region" description="Helical" evidence="3">
    <location>
        <begin position="180"/>
        <end position="205"/>
    </location>
</feature>
<protein>
    <submittedName>
        <fullName evidence="6">3-dehydroquinate synthase</fullName>
    </submittedName>
</protein>
<dbReference type="InterPro" id="IPR030960">
    <property type="entry name" value="DHQS/DOIS_N"/>
</dbReference>
<evidence type="ECO:0000259" key="5">
    <source>
        <dbReference type="Pfam" id="PF26558"/>
    </source>
</evidence>
<evidence type="ECO:0000256" key="1">
    <source>
        <dbReference type="ARBA" id="ARBA00022605"/>
    </source>
</evidence>
<feature type="domain" description="3-dehydroquinate synthase N-terminal" evidence="4">
    <location>
        <begin position="50"/>
        <end position="170"/>
    </location>
</feature>
<keyword evidence="3" id="KW-1133">Transmembrane helix</keyword>
<reference evidence="6 7" key="1">
    <citation type="submission" date="2023-12" db="EMBL/GenBank/DDBJ databases">
        <title>A high-quality genome assembly for Dillenia turbinata (Dilleniales).</title>
        <authorList>
            <person name="Chanderbali A."/>
        </authorList>
    </citation>
    <scope>NUCLEOTIDE SEQUENCE [LARGE SCALE GENOMIC DNA]</scope>
    <source>
        <strain evidence="6">LSX21</strain>
        <tissue evidence="6">Leaf</tissue>
    </source>
</reference>
<feature type="transmembrane region" description="Helical" evidence="3">
    <location>
        <begin position="86"/>
        <end position="105"/>
    </location>
</feature>
<dbReference type="GO" id="GO:0016491">
    <property type="term" value="F:oxidoreductase activity"/>
    <property type="evidence" value="ECO:0007669"/>
    <property type="project" value="InterPro"/>
</dbReference>
<gene>
    <name evidence="6" type="ORF">RJ641_022833</name>
</gene>
<name>A0AAN8YUL2_9MAGN</name>
<keyword evidence="1" id="KW-0028">Amino-acid biosynthesis</keyword>
<dbReference type="GO" id="GO:0008652">
    <property type="term" value="P:amino acid biosynthetic process"/>
    <property type="evidence" value="ECO:0007669"/>
    <property type="project" value="UniProtKB-KW"/>
</dbReference>
<dbReference type="PANTHER" id="PTHR33563">
    <property type="match status" value="1"/>
</dbReference>
<keyword evidence="7" id="KW-1185">Reference proteome</keyword>
<feature type="non-terminal residue" evidence="6">
    <location>
        <position position="1"/>
    </location>
</feature>
<organism evidence="6 7">
    <name type="scientific">Dillenia turbinata</name>
    <dbReference type="NCBI Taxonomy" id="194707"/>
    <lineage>
        <taxon>Eukaryota</taxon>
        <taxon>Viridiplantae</taxon>
        <taxon>Streptophyta</taxon>
        <taxon>Embryophyta</taxon>
        <taxon>Tracheophyta</taxon>
        <taxon>Spermatophyta</taxon>
        <taxon>Magnoliopsida</taxon>
        <taxon>eudicotyledons</taxon>
        <taxon>Gunneridae</taxon>
        <taxon>Pentapetalae</taxon>
        <taxon>Dilleniales</taxon>
        <taxon>Dilleniaceae</taxon>
        <taxon>Dillenia</taxon>
    </lineage>
</organism>
<keyword evidence="3" id="KW-0812">Transmembrane</keyword>
<keyword evidence="2" id="KW-0057">Aromatic amino acid biosynthesis</keyword>
<evidence type="ECO:0000256" key="3">
    <source>
        <dbReference type="SAM" id="Phobius"/>
    </source>
</evidence>
<evidence type="ECO:0000259" key="4">
    <source>
        <dbReference type="Pfam" id="PF01959"/>
    </source>
</evidence>
<dbReference type="EMBL" id="JBAMMX010000027">
    <property type="protein sequence ID" value="KAK6913232.1"/>
    <property type="molecule type" value="Genomic_DNA"/>
</dbReference>
<dbReference type="GO" id="GO:0003856">
    <property type="term" value="F:3-dehydroquinate synthase activity"/>
    <property type="evidence" value="ECO:0007669"/>
    <property type="project" value="InterPro"/>
</dbReference>
<dbReference type="Pfam" id="PF01959">
    <property type="entry name" value="DHQS"/>
    <property type="match status" value="1"/>
</dbReference>
<feature type="domain" description="3-dehydroquinate synthase C-terminal" evidence="5">
    <location>
        <begin position="296"/>
        <end position="368"/>
    </location>
</feature>
<dbReference type="InterPro" id="IPR056179">
    <property type="entry name" value="DHQS_C"/>
</dbReference>
<evidence type="ECO:0000313" key="6">
    <source>
        <dbReference type="EMBL" id="KAK6913232.1"/>
    </source>
</evidence>
<sequence length="378" mass="42308">FLRSNKCRLESGLIILIRRRRELLNGNSIVVFCSSSTSSATMQSQNLDWIWTESKQVMTAVVETGWNTFIFCSNHKHLSQEWSCKFFLLSLFLLYVLFSRFRVLLSGVHTIDLVLCSDIGVETYSNRDENRKVATFSEISSPQHLQKLCPQDEQAQHIIINLLDLQVCPMLSFSEKLSSIRLYLLPFIPNIALFPFFVPSLYLIISFLGDTAENIVAAFQGSQKTVLAISGTFSDAQVFLEGYFDRRDEVRSQLCLTTATITQIQVAGIGDRVCVDLCSLNETWDEVRSQLCLTTATITQIQVAGIGDRVCVDPCSLMRPGEGLLVGSFAGGLFLVHSECLESNYISSRPFRVNAEPVHAYIAVPGGKLAIFQSRKQT</sequence>